<dbReference type="AlphaFoldDB" id="C7NL22"/>
<dbReference type="PRINTS" id="PR00080">
    <property type="entry name" value="SDRFAMILY"/>
</dbReference>
<dbReference type="InterPro" id="IPR002347">
    <property type="entry name" value="SDR_fam"/>
</dbReference>
<dbReference type="PANTHER" id="PTHR42760">
    <property type="entry name" value="SHORT-CHAIN DEHYDROGENASES/REDUCTASES FAMILY MEMBER"/>
    <property type="match status" value="1"/>
</dbReference>
<keyword evidence="4" id="KW-1185">Reference proteome</keyword>
<protein>
    <recommendedName>
        <fullName evidence="2">Ketoreductase domain-containing protein</fullName>
    </recommendedName>
</protein>
<evidence type="ECO:0000313" key="4">
    <source>
        <dbReference type="Proteomes" id="UP000006666"/>
    </source>
</evidence>
<dbReference type="eggNOG" id="COG1028">
    <property type="taxonomic scope" value="Bacteria"/>
</dbReference>
<sequence>MNRSRDGYLNFVNSDLGAKLASTLGLPRPVPLRRYEPGQLLLDGPAVLAGAGAAPLLGQVETFLAGHGVEVLRPELPVEQADEAPQQVAGDARPAALVLDMTAATTLADLDLLRRAARATLKRLARSGRVLVLGTTPDALVASGAPTEQVAAAQALEGIMRSIGKELRGGATANLLWVDPGLGRAAGAGADGGQVAAAIAPELVEPLEFFLSARSAYVSGQPLRVSQSVAGRSGEALGWLDPQAADAQPYAGATVVVTGAARGIGADIARTFARDGARVIGVDVPPAGDALAAVMNEIGGVALQLDITAADAGERLAAAVVRSGADRLHAIVHNAGITRDKLLVNTDAARWNSVLQVNLQAQFGINEVLLSGIDGGLGAGSAIVGVASTSGIGGNRGQANYAASKAGVMGMVRSMAPTLAPRGVTVNAVAPGFIETEMTGKIPAVTREVGRRINSMAQGGLPVDVAETIAFLARPANGGVTGQVLRVCGQSQLGA</sequence>
<dbReference type="EMBL" id="CP001686">
    <property type="protein sequence ID" value="ACV07113.1"/>
    <property type="molecule type" value="Genomic_DNA"/>
</dbReference>
<dbReference type="SMART" id="SM00822">
    <property type="entry name" value="PKS_KR"/>
    <property type="match status" value="1"/>
</dbReference>
<comment type="similarity">
    <text evidence="1">Belongs to the short-chain dehydrogenases/reductases (SDR) family.</text>
</comment>
<dbReference type="STRING" id="478801.Ksed_21240"/>
<dbReference type="KEGG" id="kse:Ksed_21240"/>
<dbReference type="Gene3D" id="3.40.50.720">
    <property type="entry name" value="NAD(P)-binding Rossmann-like Domain"/>
    <property type="match status" value="2"/>
</dbReference>
<proteinExistence type="inferred from homology"/>
<organism evidence="3 4">
    <name type="scientific">Kytococcus sedentarius (strain ATCC 14392 / DSM 20547 / JCM 11482 / CCUG 33030 / NBRC 15357 / NCTC 11040 / CCM 314 / 541)</name>
    <name type="common">Micrococcus sedentarius</name>
    <dbReference type="NCBI Taxonomy" id="478801"/>
    <lineage>
        <taxon>Bacteria</taxon>
        <taxon>Bacillati</taxon>
        <taxon>Actinomycetota</taxon>
        <taxon>Actinomycetes</taxon>
        <taxon>Micrococcales</taxon>
        <taxon>Kytococcaceae</taxon>
        <taxon>Kytococcus</taxon>
    </lineage>
</organism>
<dbReference type="InterPro" id="IPR036291">
    <property type="entry name" value="NAD(P)-bd_dom_sf"/>
</dbReference>
<dbReference type="PROSITE" id="PS00061">
    <property type="entry name" value="ADH_SHORT"/>
    <property type="match status" value="1"/>
</dbReference>
<dbReference type="InterPro" id="IPR020904">
    <property type="entry name" value="Sc_DH/Rdtase_CS"/>
</dbReference>
<dbReference type="PRINTS" id="PR00081">
    <property type="entry name" value="GDHRDH"/>
</dbReference>
<dbReference type="HOGENOM" id="CLU_047208_0_0_11"/>
<dbReference type="Pfam" id="PF13561">
    <property type="entry name" value="adh_short_C2"/>
    <property type="match status" value="1"/>
</dbReference>
<dbReference type="PANTHER" id="PTHR42760:SF78">
    <property type="entry name" value="3-OXOACYL-[ACYL-CARRIER-PROTEIN] REDUCTASE [NADH]"/>
    <property type="match status" value="1"/>
</dbReference>
<name>C7NL22_KYTSD</name>
<dbReference type="GO" id="GO:0016616">
    <property type="term" value="F:oxidoreductase activity, acting on the CH-OH group of donors, NAD or NADP as acceptor"/>
    <property type="evidence" value="ECO:0007669"/>
    <property type="project" value="UniProtKB-ARBA"/>
</dbReference>
<dbReference type="SUPFAM" id="SSF51735">
    <property type="entry name" value="NAD(P)-binding Rossmann-fold domains"/>
    <property type="match status" value="1"/>
</dbReference>
<evidence type="ECO:0000313" key="3">
    <source>
        <dbReference type="EMBL" id="ACV07113.1"/>
    </source>
</evidence>
<dbReference type="InterPro" id="IPR057326">
    <property type="entry name" value="KR_dom"/>
</dbReference>
<gene>
    <name evidence="3" type="ordered locus">Ksed_21240</name>
</gene>
<reference evidence="3 4" key="1">
    <citation type="journal article" date="2009" name="Stand. Genomic Sci.">
        <title>Complete genome sequence of Kytococcus sedentarius type strain (541).</title>
        <authorList>
            <person name="Sims D."/>
            <person name="Brettin T."/>
            <person name="Detter J.C."/>
            <person name="Han C."/>
            <person name="Lapidus A."/>
            <person name="Copeland A."/>
            <person name="Glavina Del Rio T."/>
            <person name="Nolan M."/>
            <person name="Chen F."/>
            <person name="Lucas S."/>
            <person name="Tice H."/>
            <person name="Cheng J.F."/>
            <person name="Bruce D."/>
            <person name="Goodwin L."/>
            <person name="Pitluck S."/>
            <person name="Ovchinnikova G."/>
            <person name="Pati A."/>
            <person name="Ivanova N."/>
            <person name="Mavrommatis K."/>
            <person name="Chen A."/>
            <person name="Palaniappan K."/>
            <person name="D'haeseleer P."/>
            <person name="Chain P."/>
            <person name="Bristow J."/>
            <person name="Eisen J.A."/>
            <person name="Markowitz V."/>
            <person name="Hugenholtz P."/>
            <person name="Schneider S."/>
            <person name="Goker M."/>
            <person name="Pukall R."/>
            <person name="Kyrpides N.C."/>
            <person name="Klenk H.P."/>
        </authorList>
    </citation>
    <scope>NUCLEOTIDE SEQUENCE [LARGE SCALE GENOMIC DNA]</scope>
    <source>
        <strain evidence="4">ATCC 14392 / DSM 20547 / JCM 11482 / CCUG 33030 / NBRC 15357 / NCTC 11040 / CCM 314 / 541</strain>
    </source>
</reference>
<accession>C7NL22</accession>
<dbReference type="RefSeq" id="WP_015780049.1">
    <property type="nucleotide sequence ID" value="NC_013169.1"/>
</dbReference>
<evidence type="ECO:0000256" key="1">
    <source>
        <dbReference type="ARBA" id="ARBA00006484"/>
    </source>
</evidence>
<feature type="domain" description="Ketoreductase" evidence="2">
    <location>
        <begin position="253"/>
        <end position="432"/>
    </location>
</feature>
<dbReference type="Proteomes" id="UP000006666">
    <property type="component" value="Chromosome"/>
</dbReference>
<dbReference type="NCBIfam" id="NF006110">
    <property type="entry name" value="PRK08261.1"/>
    <property type="match status" value="1"/>
</dbReference>
<dbReference type="FunFam" id="3.40.50.720:FF:000338">
    <property type="entry name" value="3-oxoacyl-ACP reductase FabG"/>
    <property type="match status" value="1"/>
</dbReference>
<evidence type="ECO:0000259" key="2">
    <source>
        <dbReference type="SMART" id="SM00822"/>
    </source>
</evidence>